<evidence type="ECO:0000259" key="8">
    <source>
        <dbReference type="PROSITE" id="PS51379"/>
    </source>
</evidence>
<keyword evidence="5" id="KW-0249">Electron transport</keyword>
<dbReference type="GO" id="GO:0051539">
    <property type="term" value="F:4 iron, 4 sulfur cluster binding"/>
    <property type="evidence" value="ECO:0007669"/>
    <property type="project" value="UniProtKB-KW"/>
</dbReference>
<keyword evidence="7" id="KW-0411">Iron-sulfur</keyword>
<dbReference type="InterPro" id="IPR045865">
    <property type="entry name" value="ACT-like_dom_sf"/>
</dbReference>
<evidence type="ECO:0000313" key="9">
    <source>
        <dbReference type="EMBL" id="AIS32338.1"/>
    </source>
</evidence>
<sequence length="128" mass="14184">MKAWLNFSPSIVSKTVISDLIKNFDVTFNILRADITPKGGKMLIEISGSEAEEGIKYMEKEGIQLNPIKKVVKKDEDKCMDCGECISLCPVQAIKMEEDWSVELDNQKCIGCGFCTTSCPTKAIKIAD</sequence>
<dbReference type="SMART" id="SM00930">
    <property type="entry name" value="NIL"/>
    <property type="match status" value="1"/>
</dbReference>
<dbReference type="Gene3D" id="3.30.70.20">
    <property type="match status" value="1"/>
</dbReference>
<dbReference type="AlphaFoldDB" id="A0A090JYE1"/>
<dbReference type="RefSeq" id="WP_048073561.1">
    <property type="nucleotide sequence ID" value="NZ_CALCVY010000122.1"/>
</dbReference>
<dbReference type="Proteomes" id="UP000029661">
    <property type="component" value="Chromosome"/>
</dbReference>
<keyword evidence="4" id="KW-0677">Repeat</keyword>
<evidence type="ECO:0000256" key="5">
    <source>
        <dbReference type="ARBA" id="ARBA00022982"/>
    </source>
</evidence>
<dbReference type="PROSITE" id="PS51379">
    <property type="entry name" value="4FE4S_FER_2"/>
    <property type="match status" value="2"/>
</dbReference>
<evidence type="ECO:0000256" key="2">
    <source>
        <dbReference type="ARBA" id="ARBA00022485"/>
    </source>
</evidence>
<feature type="domain" description="4Fe-4S ferredoxin-type" evidence="8">
    <location>
        <begin position="70"/>
        <end position="99"/>
    </location>
</feature>
<accession>A0A090JYE1</accession>
<dbReference type="PANTHER" id="PTHR43687:SF6">
    <property type="entry name" value="L-ASPARTATE SEMIALDEHYDE SULFURTRANSFERASE IRON-SULFUR SUBUNIT"/>
    <property type="match status" value="1"/>
</dbReference>
<dbReference type="PROSITE" id="PS00198">
    <property type="entry name" value="4FE4S_FER_1"/>
    <property type="match status" value="2"/>
</dbReference>
<dbReference type="KEGG" id="mfc:BRM9_1524"/>
<evidence type="ECO:0000256" key="4">
    <source>
        <dbReference type="ARBA" id="ARBA00022737"/>
    </source>
</evidence>
<dbReference type="Pfam" id="PF14697">
    <property type="entry name" value="Fer4_21"/>
    <property type="match status" value="1"/>
</dbReference>
<dbReference type="SUPFAM" id="SSF55021">
    <property type="entry name" value="ACT-like"/>
    <property type="match status" value="1"/>
</dbReference>
<reference evidence="11" key="3">
    <citation type="submission" date="2014-09" db="EMBL/GenBank/DDBJ databases">
        <authorList>
            <person name="Bishop-Lilly K.A."/>
            <person name="Broomall S.M."/>
            <person name="Chain P.S."/>
            <person name="Chertkov O."/>
            <person name="Coyne S.R."/>
            <person name="Daligault H.E."/>
            <person name="Davenport K.W."/>
            <person name="Erkkila T."/>
            <person name="Frey K.G."/>
            <person name="Gibbons H.S."/>
            <person name="Gu W."/>
            <person name="Jaissle J."/>
            <person name="Johnson S.L."/>
            <person name="Koroleva G.I."/>
            <person name="Ladner J.T."/>
            <person name="Lo C.-C."/>
            <person name="Minogue T.D."/>
            <person name="Munk C."/>
            <person name="Palacios G.F."/>
            <person name="Redden C.L."/>
            <person name="Rosenzweig C.N."/>
            <person name="Scholz M.B."/>
            <person name="Teshima H."/>
            <person name="Xu Y."/>
        </authorList>
    </citation>
    <scope>NUCLEOTIDE SEQUENCE</scope>
    <source>
        <strain evidence="11">Mb9</strain>
    </source>
</reference>
<protein>
    <submittedName>
        <fullName evidence="12">4Fe-4S binding protein</fullName>
    </submittedName>
    <submittedName>
        <fullName evidence="9">4Fe-4S ferredoxin iron-sulfur binding domain-containing protein</fullName>
    </submittedName>
    <submittedName>
        <fullName evidence="10">NIL domain-containing protein</fullName>
    </submittedName>
</protein>
<reference evidence="12" key="4">
    <citation type="submission" date="2020-10" db="EMBL/GenBank/DDBJ databases">
        <title>Dehalococcoides mccartyi of a TCE/Cr reducing biochatode.</title>
        <authorList>
            <person name="Matturro B."/>
        </authorList>
    </citation>
    <scope>NUCLEOTIDE SEQUENCE</scope>
    <source>
        <strain evidence="12">Bin2</strain>
    </source>
</reference>
<evidence type="ECO:0000313" key="12">
    <source>
        <dbReference type="EMBL" id="MBF4473897.1"/>
    </source>
</evidence>
<dbReference type="EMBL" id="LN515531">
    <property type="protein sequence ID" value="CEA14546.1"/>
    <property type="molecule type" value="Genomic_DNA"/>
</dbReference>
<evidence type="ECO:0000256" key="7">
    <source>
        <dbReference type="ARBA" id="ARBA00023014"/>
    </source>
</evidence>
<dbReference type="PANTHER" id="PTHR43687">
    <property type="entry name" value="ADENYLYLSULFATE REDUCTASE, BETA SUBUNIT"/>
    <property type="match status" value="1"/>
</dbReference>
<dbReference type="EMBL" id="CP006933">
    <property type="protein sequence ID" value="AIS32338.1"/>
    <property type="molecule type" value="Genomic_DNA"/>
</dbReference>
<dbReference type="KEGG" id="mfi:DSM1535_2226"/>
<dbReference type="EMBL" id="LN734822">
    <property type="protein sequence ID" value="CEL24418.1"/>
    <property type="molecule type" value="Genomic_DNA"/>
</dbReference>
<dbReference type="GeneID" id="26739030"/>
<keyword evidence="6" id="KW-0408">Iron</keyword>
<proteinExistence type="predicted"/>
<dbReference type="Proteomes" id="UP000062768">
    <property type="component" value="Chromosome I"/>
</dbReference>
<dbReference type="PATRIC" id="fig|2162.10.peg.805"/>
<reference evidence="10" key="2">
    <citation type="submission" date="2014-08" db="EMBL/GenBank/DDBJ databases">
        <authorList>
            <person name="Wibberg D."/>
        </authorList>
    </citation>
    <scope>NUCLEOTIDE SEQUENCE</scope>
</reference>
<dbReference type="InterPro" id="IPR017896">
    <property type="entry name" value="4Fe4S_Fe-S-bd"/>
</dbReference>
<keyword evidence="13" id="KW-1185">Reference proteome</keyword>
<dbReference type="InterPro" id="IPR050572">
    <property type="entry name" value="Fe-S_Ferredoxin"/>
</dbReference>
<evidence type="ECO:0000256" key="1">
    <source>
        <dbReference type="ARBA" id="ARBA00022448"/>
    </source>
</evidence>
<dbReference type="SUPFAM" id="SSF54862">
    <property type="entry name" value="4Fe-4S ferredoxins"/>
    <property type="match status" value="1"/>
</dbReference>
<evidence type="ECO:0000256" key="3">
    <source>
        <dbReference type="ARBA" id="ARBA00022723"/>
    </source>
</evidence>
<dbReference type="GO" id="GO:0016491">
    <property type="term" value="F:oxidoreductase activity"/>
    <property type="evidence" value="ECO:0007669"/>
    <property type="project" value="UniProtKB-ARBA"/>
</dbReference>
<feature type="domain" description="4Fe-4S ferredoxin-type" evidence="8">
    <location>
        <begin position="100"/>
        <end position="128"/>
    </location>
</feature>
<dbReference type="InterPro" id="IPR018449">
    <property type="entry name" value="NIL_domain"/>
</dbReference>
<dbReference type="OrthoDB" id="15347at2157"/>
<gene>
    <name evidence="9" type="ORF">BRM9_1524</name>
    <name evidence="10" type="ORF">DSM1535_2226</name>
    <name evidence="12" type="ORF">ISP06_00290</name>
    <name evidence="11" type="ORF">MB9_0775</name>
</gene>
<dbReference type="STRING" id="2162.BRM9_1524"/>
<evidence type="ECO:0000313" key="10">
    <source>
        <dbReference type="EMBL" id="CEA14546.1"/>
    </source>
</evidence>
<keyword evidence="3" id="KW-0479">Metal-binding</keyword>
<evidence type="ECO:0000256" key="6">
    <source>
        <dbReference type="ARBA" id="ARBA00023004"/>
    </source>
</evidence>
<organism evidence="10">
    <name type="scientific">Methanobacterium formicicum</name>
    <dbReference type="NCBI Taxonomy" id="2162"/>
    <lineage>
        <taxon>Archaea</taxon>
        <taxon>Methanobacteriati</taxon>
        <taxon>Methanobacteriota</taxon>
        <taxon>Methanomada group</taxon>
        <taxon>Methanobacteria</taxon>
        <taxon>Methanobacteriales</taxon>
        <taxon>Methanobacteriaceae</taxon>
        <taxon>Methanobacterium</taxon>
    </lineage>
</organism>
<keyword evidence="1" id="KW-0813">Transport</keyword>
<dbReference type="EMBL" id="JADIIL010000003">
    <property type="protein sequence ID" value="MBF4473897.1"/>
    <property type="molecule type" value="Genomic_DNA"/>
</dbReference>
<dbReference type="InterPro" id="IPR017900">
    <property type="entry name" value="4Fe4S_Fe_S_CS"/>
</dbReference>
<reference evidence="9" key="1">
    <citation type="submission" date="2013-12" db="EMBL/GenBank/DDBJ databases">
        <title>The complete genome sequence of Methanobacterium sp. BRM9.</title>
        <authorList>
            <consortium name="Pastoral Greenhouse Gas Research Consortium"/>
            <person name="Kelly W.J."/>
            <person name="Leahy S.C."/>
            <person name="Perry R."/>
            <person name="Li D."/>
            <person name="Altermann E."/>
            <person name="Lambie S.C."/>
            <person name="Attwood G.T."/>
        </authorList>
    </citation>
    <scope>NUCLEOTIDE SEQUENCE [LARGE SCALE GENOMIC DNA]</scope>
    <source>
        <strain evidence="9">BRM9</strain>
    </source>
</reference>
<evidence type="ECO:0000313" key="13">
    <source>
        <dbReference type="Proteomes" id="UP000062768"/>
    </source>
</evidence>
<dbReference type="Pfam" id="PF09383">
    <property type="entry name" value="NIL"/>
    <property type="match status" value="1"/>
</dbReference>
<name>A0A090JYE1_METFO</name>
<evidence type="ECO:0000313" key="11">
    <source>
        <dbReference type="EMBL" id="CEL24418.1"/>
    </source>
</evidence>
<dbReference type="Proteomes" id="UP000606900">
    <property type="component" value="Unassembled WGS sequence"/>
</dbReference>
<dbReference type="GO" id="GO:0046872">
    <property type="term" value="F:metal ion binding"/>
    <property type="evidence" value="ECO:0007669"/>
    <property type="project" value="UniProtKB-KW"/>
</dbReference>
<keyword evidence="2" id="KW-0004">4Fe-4S</keyword>
<dbReference type="Gene3D" id="3.30.70.260">
    <property type="match status" value="1"/>
</dbReference>